<dbReference type="Proteomes" id="UP001148313">
    <property type="component" value="Unassembled WGS sequence"/>
</dbReference>
<gene>
    <name evidence="5" type="ORF">OOZ53_12020</name>
</gene>
<reference evidence="5" key="1">
    <citation type="submission" date="2022-11" db="EMBL/GenBank/DDBJ databases">
        <title>Hoeflea poritis sp. nov., isolated from scleractinian coral Porites lutea.</title>
        <authorList>
            <person name="Zhang G."/>
            <person name="Wei Q."/>
            <person name="Cai L."/>
        </authorList>
    </citation>
    <scope>NUCLEOTIDE SEQUENCE</scope>
    <source>
        <strain evidence="5">E7-10</strain>
    </source>
</reference>
<evidence type="ECO:0000256" key="1">
    <source>
        <dbReference type="ARBA" id="ARBA00001946"/>
    </source>
</evidence>
<dbReference type="PANTHER" id="PTHR46193">
    <property type="entry name" value="6-PHOSPHOGLUCONATE PHOSPHATASE"/>
    <property type="match status" value="1"/>
</dbReference>
<dbReference type="SFLD" id="SFLDG01129">
    <property type="entry name" value="C1.5:_HAD__Beta-PGM__Phosphata"/>
    <property type="match status" value="1"/>
</dbReference>
<dbReference type="SUPFAM" id="SSF56784">
    <property type="entry name" value="HAD-like"/>
    <property type="match status" value="1"/>
</dbReference>
<dbReference type="InterPro" id="IPR051600">
    <property type="entry name" value="Beta-PGM-like"/>
</dbReference>
<dbReference type="RefSeq" id="WP_271089799.1">
    <property type="nucleotide sequence ID" value="NZ_JAPJZH010000006.1"/>
</dbReference>
<evidence type="ECO:0000256" key="4">
    <source>
        <dbReference type="ARBA" id="ARBA00022842"/>
    </source>
</evidence>
<proteinExistence type="inferred from homology"/>
<evidence type="ECO:0000256" key="2">
    <source>
        <dbReference type="ARBA" id="ARBA00006171"/>
    </source>
</evidence>
<dbReference type="InterPro" id="IPR023198">
    <property type="entry name" value="PGP-like_dom2"/>
</dbReference>
<comment type="caution">
    <text evidence="5">The sequence shown here is derived from an EMBL/GenBank/DDBJ whole genome shotgun (WGS) entry which is preliminary data.</text>
</comment>
<dbReference type="NCBIfam" id="TIGR01509">
    <property type="entry name" value="HAD-SF-IA-v3"/>
    <property type="match status" value="1"/>
</dbReference>
<dbReference type="InterPro" id="IPR006439">
    <property type="entry name" value="HAD-SF_hydro_IA"/>
</dbReference>
<dbReference type="SFLD" id="SFLDG01135">
    <property type="entry name" value="C1.5.6:_HAD__Beta-PGM__Phospha"/>
    <property type="match status" value="1"/>
</dbReference>
<keyword evidence="6" id="KW-1185">Reference proteome</keyword>
<dbReference type="InterPro" id="IPR023214">
    <property type="entry name" value="HAD_sf"/>
</dbReference>
<comment type="cofactor">
    <cofactor evidence="1">
        <name>Mg(2+)</name>
        <dbReference type="ChEBI" id="CHEBI:18420"/>
    </cofactor>
</comment>
<dbReference type="PANTHER" id="PTHR46193:SF10">
    <property type="entry name" value="6-PHOSPHOGLUCONATE PHOSPHATASE"/>
    <property type="match status" value="1"/>
</dbReference>
<keyword evidence="4" id="KW-0460">Magnesium</keyword>
<evidence type="ECO:0000313" key="6">
    <source>
        <dbReference type="Proteomes" id="UP001148313"/>
    </source>
</evidence>
<dbReference type="EMBL" id="JAPJZH010000006">
    <property type="protein sequence ID" value="MDA4846081.1"/>
    <property type="molecule type" value="Genomic_DNA"/>
</dbReference>
<comment type="similarity">
    <text evidence="2">Belongs to the HAD-like hydrolase superfamily. CbbY/CbbZ/Gph/YieH family.</text>
</comment>
<protein>
    <submittedName>
        <fullName evidence="5">HAD family phosphatase</fullName>
    </submittedName>
</protein>
<keyword evidence="3" id="KW-0479">Metal-binding</keyword>
<dbReference type="Pfam" id="PF00702">
    <property type="entry name" value="Hydrolase"/>
    <property type="match status" value="1"/>
</dbReference>
<accession>A0ABT4VMY4</accession>
<name>A0ABT4VMY4_9HYPH</name>
<evidence type="ECO:0000256" key="3">
    <source>
        <dbReference type="ARBA" id="ARBA00022723"/>
    </source>
</evidence>
<dbReference type="SFLD" id="SFLDS00003">
    <property type="entry name" value="Haloacid_Dehalogenase"/>
    <property type="match status" value="1"/>
</dbReference>
<organism evidence="5 6">
    <name type="scientific">Hoeflea poritis</name>
    <dbReference type="NCBI Taxonomy" id="2993659"/>
    <lineage>
        <taxon>Bacteria</taxon>
        <taxon>Pseudomonadati</taxon>
        <taxon>Pseudomonadota</taxon>
        <taxon>Alphaproteobacteria</taxon>
        <taxon>Hyphomicrobiales</taxon>
        <taxon>Rhizobiaceae</taxon>
        <taxon>Hoeflea</taxon>
    </lineage>
</organism>
<dbReference type="InterPro" id="IPR036412">
    <property type="entry name" value="HAD-like_sf"/>
</dbReference>
<dbReference type="Gene3D" id="3.40.50.1000">
    <property type="entry name" value="HAD superfamily/HAD-like"/>
    <property type="match status" value="1"/>
</dbReference>
<evidence type="ECO:0000313" key="5">
    <source>
        <dbReference type="EMBL" id="MDA4846081.1"/>
    </source>
</evidence>
<dbReference type="Gene3D" id="1.10.150.240">
    <property type="entry name" value="Putative phosphatase, domain 2"/>
    <property type="match status" value="1"/>
</dbReference>
<sequence>MAFAAIIFDCDGVLVDSEIIYYRVEREHLSRIGLEYDPVEYQRRFMGLNAADYLAEIDRDLRARKGVPLPADFGRALREDAIARLKTQVRAIDGIEDVIAGFDGPQAVATSSAPDTLEIKLGVTDLRRHFDPHVYHAGQVAHGKPAPDLFLMAAQKLGADPAGCLVIEDSANGVRAGRAAGMTVWGFTGGGHADDGLAERLREAGAHDVFSSHADVRKSL</sequence>